<name>A0ABR1FKZ4_AURAN</name>
<dbReference type="EMBL" id="JBBJCI010000366">
    <property type="protein sequence ID" value="KAK7232755.1"/>
    <property type="molecule type" value="Genomic_DNA"/>
</dbReference>
<proteinExistence type="inferred from homology"/>
<gene>
    <name evidence="3" type="ORF">SO694_00037143</name>
</gene>
<keyword evidence="1" id="KW-0653">Protein transport</keyword>
<dbReference type="PANTHER" id="PTHR47909:SF2">
    <property type="entry name" value="GPI INOSITOL-DEACYLASE"/>
    <property type="match status" value="1"/>
</dbReference>
<sequence length="285" mass="30817">MLAILLNSATALTRPRVIIAPAQFGTPKDYDKLVSDLLQRGHPAVEVAPLSRFDWLRIVPSVFTKAFWLGELRPAPTLRFYFEALDEAFADVGDGEDVALLGHSIGGWVLRAYVAARPGNGAKVRRLVTLGTPHNPPPSGFFSAIDQTRGLLSYINANCPPDPAVVTCVAGDATWTPTIFDLFQRRPWEEAQRRSPLLESLVSLPSYAVLAGSGDPFQIKGDGLIPVQTALLAGCPSIVVDAHHADFVPTALESIKLPETYPWFGSDGVLDAWADALAMPLAKRP</sequence>
<dbReference type="EC" id="3.1.-.-" evidence="1"/>
<dbReference type="SUPFAM" id="SSF53474">
    <property type="entry name" value="alpha/beta-Hydrolases"/>
    <property type="match status" value="1"/>
</dbReference>
<keyword evidence="1" id="KW-0472">Membrane</keyword>
<dbReference type="Gene3D" id="3.40.50.1820">
    <property type="entry name" value="alpha/beta hydrolase"/>
    <property type="match status" value="1"/>
</dbReference>
<comment type="subcellular location">
    <subcellularLocation>
        <location evidence="1">Endoplasmic reticulum membrane</location>
    </subcellularLocation>
</comment>
<comment type="caution">
    <text evidence="3">The sequence shown here is derived from an EMBL/GenBank/DDBJ whole genome shotgun (WGS) entry which is preliminary data.</text>
</comment>
<keyword evidence="1" id="KW-0813">Transport</keyword>
<evidence type="ECO:0000313" key="3">
    <source>
        <dbReference type="EMBL" id="KAK7232755.1"/>
    </source>
</evidence>
<feature type="domain" description="GPI inositol-deacylase PGAP1-like alpha/beta" evidence="2">
    <location>
        <begin position="96"/>
        <end position="139"/>
    </location>
</feature>
<comment type="similarity">
    <text evidence="1">Belongs to the GPI inositol-deacylase family.</text>
</comment>
<evidence type="ECO:0000256" key="1">
    <source>
        <dbReference type="RuleBase" id="RU365011"/>
    </source>
</evidence>
<keyword evidence="1" id="KW-0256">Endoplasmic reticulum</keyword>
<keyword evidence="4" id="KW-1185">Reference proteome</keyword>
<dbReference type="PANTHER" id="PTHR47909">
    <property type="entry name" value="ALPHA/BETA-HYDROLASES SUPERFAMILY PROTEIN"/>
    <property type="match status" value="1"/>
</dbReference>
<dbReference type="GO" id="GO:0016787">
    <property type="term" value="F:hydrolase activity"/>
    <property type="evidence" value="ECO:0007669"/>
    <property type="project" value="UniProtKB-KW"/>
</dbReference>
<organism evidence="3 4">
    <name type="scientific">Aureococcus anophagefferens</name>
    <name type="common">Harmful bloom alga</name>
    <dbReference type="NCBI Taxonomy" id="44056"/>
    <lineage>
        <taxon>Eukaryota</taxon>
        <taxon>Sar</taxon>
        <taxon>Stramenopiles</taxon>
        <taxon>Ochrophyta</taxon>
        <taxon>Pelagophyceae</taxon>
        <taxon>Pelagomonadales</taxon>
        <taxon>Pelagomonadaceae</taxon>
        <taxon>Aureococcus</taxon>
    </lineage>
</organism>
<evidence type="ECO:0000259" key="2">
    <source>
        <dbReference type="Pfam" id="PF07819"/>
    </source>
</evidence>
<comment type="function">
    <text evidence="1">Involved in inositol deacylation of GPI-anchored proteins which plays important roles in the quality control and ER-associated degradation of GPI-anchored proteins.</text>
</comment>
<protein>
    <recommendedName>
        <fullName evidence="1">GPI inositol-deacylase</fullName>
        <ecNumber evidence="1">3.1.-.-</ecNumber>
    </recommendedName>
</protein>
<dbReference type="InterPro" id="IPR029058">
    <property type="entry name" value="AB_hydrolase_fold"/>
</dbReference>
<keyword evidence="1 3" id="KW-0378">Hydrolase</keyword>
<evidence type="ECO:0000313" key="4">
    <source>
        <dbReference type="Proteomes" id="UP001363151"/>
    </source>
</evidence>
<accession>A0ABR1FKZ4</accession>
<reference evidence="3 4" key="1">
    <citation type="submission" date="2024-03" db="EMBL/GenBank/DDBJ databases">
        <title>Aureococcus anophagefferens CCMP1851 and Kratosvirus quantuckense: Draft genome of a second virus-susceptible host strain in the model system.</title>
        <authorList>
            <person name="Chase E."/>
            <person name="Truchon A.R."/>
            <person name="Schepens W."/>
            <person name="Wilhelm S.W."/>
        </authorList>
    </citation>
    <scope>NUCLEOTIDE SEQUENCE [LARGE SCALE GENOMIC DNA]</scope>
    <source>
        <strain evidence="3 4">CCMP1851</strain>
    </source>
</reference>
<dbReference type="Pfam" id="PF07819">
    <property type="entry name" value="PGAP1"/>
    <property type="match status" value="1"/>
</dbReference>
<dbReference type="Proteomes" id="UP001363151">
    <property type="component" value="Unassembled WGS sequence"/>
</dbReference>
<dbReference type="InterPro" id="IPR012908">
    <property type="entry name" value="PGAP1-ab_dom-like"/>
</dbReference>